<dbReference type="InterPro" id="IPR036188">
    <property type="entry name" value="FAD/NAD-bd_sf"/>
</dbReference>
<sequence length="382" mass="43117">MTSKILIVGAGIAGLSVAQWLTRFGLDFEIIEKRSSECITPTGIVLPFNAVRELQDLNLFDKLTGQFFEAKTITYSKSSGRVIKTANLAEPPFENDQFIALKQQYLDNVLVEGLRRKIRYNTEITTIEHGDDSVKVTCTNELLNGTYDLLIAADGINSLVRQKNFEGQEINIDHNVICWRFLIPYPEHGMQPLHMIGKTDLFMAYPISADTLYCYGHVYQDLNNITLGDNAQENFKKTFSDYGGPLPGILPQVDEAEILTNRLKSVIEPCFFDRRIAFVGDASNGCSPLIQQGAATALADSRCLADALAMQNIDQALITYQKRRRKKVERVTRYADAPLAHIQNMRSWMARELRDLKIRTIGPPNVYAWKKLATDRQFLSRG</sequence>
<organism evidence="4 5">
    <name type="scientific">Sneathiella litorea</name>
    <dbReference type="NCBI Taxonomy" id="2606216"/>
    <lineage>
        <taxon>Bacteria</taxon>
        <taxon>Pseudomonadati</taxon>
        <taxon>Pseudomonadota</taxon>
        <taxon>Alphaproteobacteria</taxon>
        <taxon>Sneathiellales</taxon>
        <taxon>Sneathiellaceae</taxon>
        <taxon>Sneathiella</taxon>
    </lineage>
</organism>
<dbReference type="RefSeq" id="WP_161317321.1">
    <property type="nucleotide sequence ID" value="NZ_WTUW01000009.1"/>
</dbReference>
<gene>
    <name evidence="4" type="ORF">GQE98_17940</name>
</gene>
<accession>A0A6L8WBC3</accession>
<proteinExistence type="predicted"/>
<feature type="domain" description="FAD-binding" evidence="3">
    <location>
        <begin position="4"/>
        <end position="333"/>
    </location>
</feature>
<keyword evidence="1" id="KW-0560">Oxidoreductase</keyword>
<name>A0A6L8WBC3_9PROT</name>
<dbReference type="PANTHER" id="PTHR13789:SF309">
    <property type="entry name" value="PUTATIVE (AFU_ORTHOLOGUE AFUA_6G14510)-RELATED"/>
    <property type="match status" value="1"/>
</dbReference>
<dbReference type="EMBL" id="WTUW01000009">
    <property type="protein sequence ID" value="MZR32526.1"/>
    <property type="molecule type" value="Genomic_DNA"/>
</dbReference>
<dbReference type="GO" id="GO:0004497">
    <property type="term" value="F:monooxygenase activity"/>
    <property type="evidence" value="ECO:0007669"/>
    <property type="project" value="UniProtKB-KW"/>
</dbReference>
<evidence type="ECO:0000256" key="1">
    <source>
        <dbReference type="ARBA" id="ARBA00023002"/>
    </source>
</evidence>
<keyword evidence="5" id="KW-1185">Reference proteome</keyword>
<dbReference type="Pfam" id="PF01494">
    <property type="entry name" value="FAD_binding_3"/>
    <property type="match status" value="1"/>
</dbReference>
<comment type="caution">
    <text evidence="4">The sequence shown here is derived from an EMBL/GenBank/DDBJ whole genome shotgun (WGS) entry which is preliminary data.</text>
</comment>
<dbReference type="Gene3D" id="3.50.50.60">
    <property type="entry name" value="FAD/NAD(P)-binding domain"/>
    <property type="match status" value="1"/>
</dbReference>
<evidence type="ECO:0000313" key="4">
    <source>
        <dbReference type="EMBL" id="MZR32526.1"/>
    </source>
</evidence>
<dbReference type="InterPro" id="IPR050493">
    <property type="entry name" value="FAD-dep_Monooxygenase_BioMet"/>
</dbReference>
<evidence type="ECO:0000259" key="3">
    <source>
        <dbReference type="Pfam" id="PF01494"/>
    </source>
</evidence>
<evidence type="ECO:0000313" key="5">
    <source>
        <dbReference type="Proteomes" id="UP000476030"/>
    </source>
</evidence>
<dbReference type="AlphaFoldDB" id="A0A6L8WBC3"/>
<dbReference type="InterPro" id="IPR002938">
    <property type="entry name" value="FAD-bd"/>
</dbReference>
<dbReference type="PANTHER" id="PTHR13789">
    <property type="entry name" value="MONOOXYGENASE"/>
    <property type="match status" value="1"/>
</dbReference>
<dbReference type="Proteomes" id="UP000476030">
    <property type="component" value="Unassembled WGS sequence"/>
</dbReference>
<dbReference type="SUPFAM" id="SSF51905">
    <property type="entry name" value="FAD/NAD(P)-binding domain"/>
    <property type="match status" value="1"/>
</dbReference>
<dbReference type="GO" id="GO:0071949">
    <property type="term" value="F:FAD binding"/>
    <property type="evidence" value="ECO:0007669"/>
    <property type="project" value="InterPro"/>
</dbReference>
<dbReference type="PRINTS" id="PR00420">
    <property type="entry name" value="RNGMNOXGNASE"/>
</dbReference>
<keyword evidence="2" id="KW-0503">Monooxygenase</keyword>
<evidence type="ECO:0000256" key="2">
    <source>
        <dbReference type="ARBA" id="ARBA00023033"/>
    </source>
</evidence>
<protein>
    <submittedName>
        <fullName evidence="4">NAD(P)-binding protein</fullName>
    </submittedName>
</protein>
<reference evidence="4 5" key="1">
    <citation type="submission" date="2019-12" db="EMBL/GenBank/DDBJ databases">
        <title>Snethiella sp. nov. sp. isolated from sea sand.</title>
        <authorList>
            <person name="Kim J."/>
            <person name="Jeong S.E."/>
            <person name="Jung H.S."/>
            <person name="Jeon C.O."/>
        </authorList>
    </citation>
    <scope>NUCLEOTIDE SEQUENCE [LARGE SCALE GENOMIC DNA]</scope>
    <source>
        <strain evidence="4 5">DP05</strain>
    </source>
</reference>